<organism evidence="1 2">
    <name type="scientific">Sphagnum jensenii</name>
    <dbReference type="NCBI Taxonomy" id="128206"/>
    <lineage>
        <taxon>Eukaryota</taxon>
        <taxon>Viridiplantae</taxon>
        <taxon>Streptophyta</taxon>
        <taxon>Embryophyta</taxon>
        <taxon>Bryophyta</taxon>
        <taxon>Sphagnophytina</taxon>
        <taxon>Sphagnopsida</taxon>
        <taxon>Sphagnales</taxon>
        <taxon>Sphagnaceae</taxon>
        <taxon>Sphagnum</taxon>
    </lineage>
</organism>
<protein>
    <submittedName>
        <fullName evidence="1">Uncharacterized protein</fullName>
    </submittedName>
</protein>
<sequence length="169" mass="18727">MQRVRITGNSTNLFSSQTAAGGLFEAAEAVGDKGEEGEQKRGVLEVDASIRGRWEEDDDDDDDEAMQHYCLSRARSLFTQADGYRSKMQFQKPQTQPPVLDPTNSLLSAFLEAVPVWMLEDIEGRAFEKEQENLQMQGNFFGSFGMGAREEAGVVSMGRRRASALVVVP</sequence>
<reference evidence="1 2" key="1">
    <citation type="submission" date="2024-03" db="EMBL/GenBank/DDBJ databases">
        <authorList>
            <consortium name="ELIXIR-Norway"/>
            <consortium name="Elixir Norway"/>
        </authorList>
    </citation>
    <scope>NUCLEOTIDE SEQUENCE [LARGE SCALE GENOMIC DNA]</scope>
</reference>
<proteinExistence type="predicted"/>
<accession>A0ABP1B7I1</accession>
<dbReference type="EMBL" id="OZ023703">
    <property type="protein sequence ID" value="CAK9871147.1"/>
    <property type="molecule type" value="Genomic_DNA"/>
</dbReference>
<evidence type="ECO:0000313" key="1">
    <source>
        <dbReference type="EMBL" id="CAK9871147.1"/>
    </source>
</evidence>
<gene>
    <name evidence="1" type="ORF">CSSPJE1EN2_LOCUS13815</name>
</gene>
<name>A0ABP1B7I1_9BRYO</name>
<dbReference type="Proteomes" id="UP001497522">
    <property type="component" value="Chromosome 2"/>
</dbReference>
<keyword evidence="2" id="KW-1185">Reference proteome</keyword>
<evidence type="ECO:0000313" key="2">
    <source>
        <dbReference type="Proteomes" id="UP001497522"/>
    </source>
</evidence>